<dbReference type="PANTHER" id="PTHR12283:SF6">
    <property type="entry name" value="GLUTAMINYL-PEPTIDE CYCLOTRANSFERASE-RELATED"/>
    <property type="match status" value="1"/>
</dbReference>
<comment type="catalytic activity">
    <reaction evidence="1">
        <text>N-terminal L-glutaminyl-[peptide] = N-terminal 5-oxo-L-prolyl-[peptide] + NH4(+)</text>
        <dbReference type="Rhea" id="RHEA:23652"/>
        <dbReference type="Rhea" id="RHEA-COMP:11736"/>
        <dbReference type="Rhea" id="RHEA-COMP:11846"/>
        <dbReference type="ChEBI" id="CHEBI:28938"/>
        <dbReference type="ChEBI" id="CHEBI:64722"/>
        <dbReference type="ChEBI" id="CHEBI:87215"/>
        <dbReference type="EC" id="2.3.2.5"/>
    </reaction>
</comment>
<protein>
    <recommendedName>
        <fullName evidence="3">glutaminyl-peptide cyclotransferase</fullName>
        <ecNumber evidence="3">2.3.2.5</ecNumber>
    </recommendedName>
</protein>
<evidence type="ECO:0000256" key="3">
    <source>
        <dbReference type="ARBA" id="ARBA00012012"/>
    </source>
</evidence>
<dbReference type="InterPro" id="IPR007484">
    <property type="entry name" value="Peptidase_M28"/>
</dbReference>
<accession>A0A915HSP6</accession>
<evidence type="ECO:0000256" key="4">
    <source>
        <dbReference type="ARBA" id="ARBA00022679"/>
    </source>
</evidence>
<evidence type="ECO:0000256" key="2">
    <source>
        <dbReference type="ARBA" id="ARBA00006014"/>
    </source>
</evidence>
<keyword evidence="6" id="KW-0732">Signal</keyword>
<dbReference type="GO" id="GO:0016603">
    <property type="term" value="F:glutaminyl-peptide cyclotransferase activity"/>
    <property type="evidence" value="ECO:0007669"/>
    <property type="project" value="UniProtKB-EC"/>
</dbReference>
<dbReference type="PANTHER" id="PTHR12283">
    <property type="entry name" value="GLUTAMINYL-PEPTIDE CYCLOTRANSFERASE"/>
    <property type="match status" value="1"/>
</dbReference>
<feature type="chain" id="PRO_5037203841" description="glutaminyl-peptide cyclotransferase" evidence="6">
    <location>
        <begin position="17"/>
        <end position="190"/>
    </location>
</feature>
<feature type="signal peptide" evidence="6">
    <location>
        <begin position="1"/>
        <end position="16"/>
    </location>
</feature>
<evidence type="ECO:0000256" key="1">
    <source>
        <dbReference type="ARBA" id="ARBA00000001"/>
    </source>
</evidence>
<dbReference type="AlphaFoldDB" id="A0A915HSP6"/>
<keyword evidence="5" id="KW-0012">Acyltransferase</keyword>
<dbReference type="Gene3D" id="3.40.630.10">
    <property type="entry name" value="Zn peptidases"/>
    <property type="match status" value="1"/>
</dbReference>
<organism evidence="8 9">
    <name type="scientific">Romanomermis culicivorax</name>
    <name type="common">Nematode worm</name>
    <dbReference type="NCBI Taxonomy" id="13658"/>
    <lineage>
        <taxon>Eukaryota</taxon>
        <taxon>Metazoa</taxon>
        <taxon>Ecdysozoa</taxon>
        <taxon>Nematoda</taxon>
        <taxon>Enoplea</taxon>
        <taxon>Dorylaimia</taxon>
        <taxon>Mermithida</taxon>
        <taxon>Mermithoidea</taxon>
        <taxon>Mermithidae</taxon>
        <taxon>Romanomermis</taxon>
    </lineage>
</organism>
<dbReference type="InterPro" id="IPR040234">
    <property type="entry name" value="QC/QCL"/>
</dbReference>
<dbReference type="GO" id="GO:0008270">
    <property type="term" value="F:zinc ion binding"/>
    <property type="evidence" value="ECO:0007669"/>
    <property type="project" value="TreeGrafter"/>
</dbReference>
<dbReference type="EC" id="2.3.2.5" evidence="3"/>
<evidence type="ECO:0000259" key="7">
    <source>
        <dbReference type="Pfam" id="PF04389"/>
    </source>
</evidence>
<feature type="domain" description="Peptidase M28" evidence="7">
    <location>
        <begin position="12"/>
        <end position="137"/>
    </location>
</feature>
<reference evidence="9" key="1">
    <citation type="submission" date="2022-11" db="UniProtKB">
        <authorList>
            <consortium name="WormBaseParasite"/>
        </authorList>
    </citation>
    <scope>IDENTIFICATION</scope>
</reference>
<evidence type="ECO:0000256" key="6">
    <source>
        <dbReference type="SAM" id="SignalP"/>
    </source>
</evidence>
<keyword evidence="8" id="KW-1185">Reference proteome</keyword>
<dbReference type="Pfam" id="PF04389">
    <property type="entry name" value="Peptidase_M28"/>
    <property type="match status" value="1"/>
</dbReference>
<evidence type="ECO:0000256" key="5">
    <source>
        <dbReference type="ARBA" id="ARBA00023315"/>
    </source>
</evidence>
<dbReference type="WBParaSite" id="nRc.2.0.1.t04430-RA">
    <property type="protein sequence ID" value="nRc.2.0.1.t04430-RA"/>
    <property type="gene ID" value="nRc.2.0.1.g04430"/>
</dbReference>
<evidence type="ECO:0000313" key="8">
    <source>
        <dbReference type="Proteomes" id="UP000887565"/>
    </source>
</evidence>
<dbReference type="Proteomes" id="UP000887565">
    <property type="component" value="Unplaced"/>
</dbReference>
<keyword evidence="4" id="KW-0808">Transferase</keyword>
<comment type="similarity">
    <text evidence="2">Belongs to the glutaminyl-peptide cyclotransferase family.</text>
</comment>
<proteinExistence type="inferred from homology"/>
<name>A0A915HSP6_ROMCU</name>
<evidence type="ECO:0000313" key="9">
    <source>
        <dbReference type="WBParaSite" id="nRc.2.0.1.t04430-RA"/>
    </source>
</evidence>
<sequence length="190" mass="21773">TKLLILPLVFYDVTLQLIFFDGEEAFGEWSSTDSLYGSRWLAEHWSNLSYPQPFNEFGTKELDRIDVFVLLDLLGAIHPKVPNFRQVNYQAIYNLFANIEQSLLADRKLNEPRHTVFEGDIIYGVVDDDYAPFHRKARSSATTGNDHDIVTIFLAKESGEIKSVYDNYNGEGLRGIASLFLVVFILRLFI</sequence>
<dbReference type="SUPFAM" id="SSF53187">
    <property type="entry name" value="Zn-dependent exopeptidases"/>
    <property type="match status" value="1"/>
</dbReference>